<dbReference type="GO" id="GO:0071111">
    <property type="term" value="F:cyclic-guanylate-specific phosphodiesterase activity"/>
    <property type="evidence" value="ECO:0007669"/>
    <property type="project" value="InterPro"/>
</dbReference>
<gene>
    <name evidence="3" type="ORF">AVDCRST_MAG30-1090</name>
</gene>
<dbReference type="InterPro" id="IPR043128">
    <property type="entry name" value="Rev_trsase/Diguanyl_cyclase"/>
</dbReference>
<name>A0A6J4RZX8_9ACTN</name>
<dbReference type="CDD" id="cd01948">
    <property type="entry name" value="EAL"/>
    <property type="match status" value="1"/>
</dbReference>
<dbReference type="InterPro" id="IPR050706">
    <property type="entry name" value="Cyclic-di-GMP_PDE-like"/>
</dbReference>
<sequence length="426" mass="45696">MRDPLTDLPTRSLLREHLGLARARAAERDDRHVVLMWAGLDGFSLVNQSLGHEAGDEVLRQAARRVESVAASTNVVARPAGDQFALMLADVGPEAERIAETVAEQLATAFSEPFDVDSGDLRLGVSIGLSVLPGDAGDEDTLMRHAETAMHEAKREGGATYAFYAGATREALEQLMLTTRLHRALDAGELRLHFQPIVDVPDGAPCAVEALLRWEDPQRGLVAPMTFIPTAEFTGLIEPIGAWVLRAACAQARAWRDGGAELPVFVNVSMRQLRHPGFGELVSDALREAGLGPGALTLEITETTAMSEPNCVDPMLAELHDLGVRIAVDDFGTGYSSFTRLHEMPVDVVKIDRALLRGAPENPDATRLAAATIDVVATLGMEAIAEGVETAAQLEFLRERGCPMAQGFHLSMPGPALELDLTAGHA</sequence>
<feature type="domain" description="EAL" evidence="1">
    <location>
        <begin position="174"/>
        <end position="426"/>
    </location>
</feature>
<dbReference type="SMART" id="SM00052">
    <property type="entry name" value="EAL"/>
    <property type="match status" value="1"/>
</dbReference>
<proteinExistence type="predicted"/>
<evidence type="ECO:0000313" key="3">
    <source>
        <dbReference type="EMBL" id="CAA9485957.1"/>
    </source>
</evidence>
<dbReference type="NCBIfam" id="TIGR00254">
    <property type="entry name" value="GGDEF"/>
    <property type="match status" value="1"/>
</dbReference>
<dbReference type="InterPro" id="IPR001633">
    <property type="entry name" value="EAL_dom"/>
</dbReference>
<organism evidence="3">
    <name type="scientific">uncultured Solirubrobacteraceae bacterium</name>
    <dbReference type="NCBI Taxonomy" id="1162706"/>
    <lineage>
        <taxon>Bacteria</taxon>
        <taxon>Bacillati</taxon>
        <taxon>Actinomycetota</taxon>
        <taxon>Thermoleophilia</taxon>
        <taxon>Solirubrobacterales</taxon>
        <taxon>Solirubrobacteraceae</taxon>
        <taxon>environmental samples</taxon>
    </lineage>
</organism>
<reference evidence="3" key="1">
    <citation type="submission" date="2020-02" db="EMBL/GenBank/DDBJ databases">
        <authorList>
            <person name="Meier V. D."/>
        </authorList>
    </citation>
    <scope>NUCLEOTIDE SEQUENCE</scope>
    <source>
        <strain evidence="3">AVDCRST_MAG30</strain>
    </source>
</reference>
<dbReference type="PANTHER" id="PTHR33121">
    <property type="entry name" value="CYCLIC DI-GMP PHOSPHODIESTERASE PDEF"/>
    <property type="match status" value="1"/>
</dbReference>
<dbReference type="InterPro" id="IPR000160">
    <property type="entry name" value="GGDEF_dom"/>
</dbReference>
<dbReference type="InterPro" id="IPR029787">
    <property type="entry name" value="Nucleotide_cyclase"/>
</dbReference>
<dbReference type="PROSITE" id="PS50887">
    <property type="entry name" value="GGDEF"/>
    <property type="match status" value="1"/>
</dbReference>
<dbReference type="Pfam" id="PF00990">
    <property type="entry name" value="GGDEF"/>
    <property type="match status" value="1"/>
</dbReference>
<dbReference type="Gene3D" id="3.20.20.450">
    <property type="entry name" value="EAL domain"/>
    <property type="match status" value="1"/>
</dbReference>
<dbReference type="AlphaFoldDB" id="A0A6J4RZX8"/>
<dbReference type="SMART" id="SM00267">
    <property type="entry name" value="GGDEF"/>
    <property type="match status" value="1"/>
</dbReference>
<dbReference type="PROSITE" id="PS50883">
    <property type="entry name" value="EAL"/>
    <property type="match status" value="1"/>
</dbReference>
<dbReference type="CDD" id="cd01949">
    <property type="entry name" value="GGDEF"/>
    <property type="match status" value="1"/>
</dbReference>
<accession>A0A6J4RZX8</accession>
<dbReference type="Gene3D" id="3.30.70.270">
    <property type="match status" value="1"/>
</dbReference>
<dbReference type="InterPro" id="IPR035919">
    <property type="entry name" value="EAL_sf"/>
</dbReference>
<dbReference type="SUPFAM" id="SSF141868">
    <property type="entry name" value="EAL domain-like"/>
    <property type="match status" value="1"/>
</dbReference>
<feature type="domain" description="GGDEF" evidence="2">
    <location>
        <begin position="31"/>
        <end position="166"/>
    </location>
</feature>
<dbReference type="EMBL" id="CADCVS010000173">
    <property type="protein sequence ID" value="CAA9485957.1"/>
    <property type="molecule type" value="Genomic_DNA"/>
</dbReference>
<dbReference type="SUPFAM" id="SSF55073">
    <property type="entry name" value="Nucleotide cyclase"/>
    <property type="match status" value="1"/>
</dbReference>
<dbReference type="PANTHER" id="PTHR33121:SF79">
    <property type="entry name" value="CYCLIC DI-GMP PHOSPHODIESTERASE PDED-RELATED"/>
    <property type="match status" value="1"/>
</dbReference>
<protein>
    <submittedName>
        <fullName evidence="3">Diguanylate cyclase/phosphodiesterase (GGDEF &amp; EAL domains) with PAS/PAC sensor(S)</fullName>
    </submittedName>
</protein>
<evidence type="ECO:0000259" key="2">
    <source>
        <dbReference type="PROSITE" id="PS50887"/>
    </source>
</evidence>
<dbReference type="Pfam" id="PF00563">
    <property type="entry name" value="EAL"/>
    <property type="match status" value="1"/>
</dbReference>
<evidence type="ECO:0000259" key="1">
    <source>
        <dbReference type="PROSITE" id="PS50883"/>
    </source>
</evidence>